<protein>
    <submittedName>
        <fullName evidence="1">Uncharacterized protein</fullName>
    </submittedName>
</protein>
<comment type="caution">
    <text evidence="1">The sequence shown here is derived from an EMBL/GenBank/DDBJ whole genome shotgun (WGS) entry which is preliminary data.</text>
</comment>
<evidence type="ECO:0000313" key="2">
    <source>
        <dbReference type="Proteomes" id="UP001054837"/>
    </source>
</evidence>
<evidence type="ECO:0000313" key="1">
    <source>
        <dbReference type="EMBL" id="GIY46393.1"/>
    </source>
</evidence>
<accession>A0AAV4TIE1</accession>
<gene>
    <name evidence="1" type="ORF">CDAR_585641</name>
</gene>
<reference evidence="1 2" key="1">
    <citation type="submission" date="2021-06" db="EMBL/GenBank/DDBJ databases">
        <title>Caerostris darwini draft genome.</title>
        <authorList>
            <person name="Kono N."/>
            <person name="Arakawa K."/>
        </authorList>
    </citation>
    <scope>NUCLEOTIDE SEQUENCE [LARGE SCALE GENOMIC DNA]</scope>
</reference>
<proteinExistence type="predicted"/>
<dbReference type="Proteomes" id="UP001054837">
    <property type="component" value="Unassembled WGS sequence"/>
</dbReference>
<keyword evidence="2" id="KW-1185">Reference proteome</keyword>
<dbReference type="AlphaFoldDB" id="A0AAV4TIE1"/>
<organism evidence="1 2">
    <name type="scientific">Caerostris darwini</name>
    <dbReference type="NCBI Taxonomy" id="1538125"/>
    <lineage>
        <taxon>Eukaryota</taxon>
        <taxon>Metazoa</taxon>
        <taxon>Ecdysozoa</taxon>
        <taxon>Arthropoda</taxon>
        <taxon>Chelicerata</taxon>
        <taxon>Arachnida</taxon>
        <taxon>Araneae</taxon>
        <taxon>Araneomorphae</taxon>
        <taxon>Entelegynae</taxon>
        <taxon>Araneoidea</taxon>
        <taxon>Araneidae</taxon>
        <taxon>Caerostris</taxon>
    </lineage>
</organism>
<name>A0AAV4TIE1_9ARAC</name>
<dbReference type="EMBL" id="BPLQ01009763">
    <property type="protein sequence ID" value="GIY46393.1"/>
    <property type="molecule type" value="Genomic_DNA"/>
</dbReference>
<sequence>MNNFLPSNGNQHATDEWLHVVREANSSGNSSSLTSCSVDDSSQKILPPPAFHTICSRKFYSNRTEFSAEEYTEDGLNGFSCTHFHEQRKYYVTLLSESFKRKLWLMHGQRMFPLGLSVLRGPIQFKNQ</sequence>